<sequence length="143" mass="16734">MSKVRRINLFSGACGGKSITATNVRAQLGFKGYDIELVDEVIKDWTYIPRIPKDCDGFYLQAAQMQKEDIRLRAGVDLIASDSPLMLQYFYAYYHKTPMQEPIRLAALEFEKTYPSLNIFIDREDKFMLKDKNNFKLDYRDLR</sequence>
<comment type="caution">
    <text evidence="1">The sequence shown here is derived from an EMBL/GenBank/DDBJ whole genome shotgun (WGS) entry which is preliminary data.</text>
</comment>
<protein>
    <recommendedName>
        <fullName evidence="2">NadR/Ttd14 AAA domain-containing protein</fullName>
    </recommendedName>
</protein>
<dbReference type="EMBL" id="LAZR01025332">
    <property type="protein sequence ID" value="KKL72243.1"/>
    <property type="molecule type" value="Genomic_DNA"/>
</dbReference>
<evidence type="ECO:0000313" key="1">
    <source>
        <dbReference type="EMBL" id="KKL72243.1"/>
    </source>
</evidence>
<gene>
    <name evidence="1" type="ORF">LCGC14_2086880</name>
</gene>
<proteinExistence type="predicted"/>
<dbReference type="AlphaFoldDB" id="A0A0F9EDW0"/>
<organism evidence="1">
    <name type="scientific">marine sediment metagenome</name>
    <dbReference type="NCBI Taxonomy" id="412755"/>
    <lineage>
        <taxon>unclassified sequences</taxon>
        <taxon>metagenomes</taxon>
        <taxon>ecological metagenomes</taxon>
    </lineage>
</organism>
<reference evidence="1" key="1">
    <citation type="journal article" date="2015" name="Nature">
        <title>Complex archaea that bridge the gap between prokaryotes and eukaryotes.</title>
        <authorList>
            <person name="Spang A."/>
            <person name="Saw J.H."/>
            <person name="Jorgensen S.L."/>
            <person name="Zaremba-Niedzwiedzka K."/>
            <person name="Martijn J."/>
            <person name="Lind A.E."/>
            <person name="van Eijk R."/>
            <person name="Schleper C."/>
            <person name="Guy L."/>
            <person name="Ettema T.J."/>
        </authorList>
    </citation>
    <scope>NUCLEOTIDE SEQUENCE</scope>
</reference>
<evidence type="ECO:0008006" key="2">
    <source>
        <dbReference type="Google" id="ProtNLM"/>
    </source>
</evidence>
<accession>A0A0F9EDW0</accession>
<name>A0A0F9EDW0_9ZZZZ</name>